<feature type="compositionally biased region" description="Pro residues" evidence="9">
    <location>
        <begin position="420"/>
        <end position="432"/>
    </location>
</feature>
<feature type="domain" description="Transcription initiation factor TFIID component TAF4 C-terminal" evidence="10">
    <location>
        <begin position="331"/>
        <end position="610"/>
    </location>
</feature>
<dbReference type="EMBL" id="JAADJZ010000038">
    <property type="protein sequence ID" value="KAF2865006.1"/>
    <property type="molecule type" value="Genomic_DNA"/>
</dbReference>
<evidence type="ECO:0000256" key="2">
    <source>
        <dbReference type="ARBA" id="ARBA00006178"/>
    </source>
</evidence>
<evidence type="ECO:0000256" key="5">
    <source>
        <dbReference type="ARBA" id="ARBA00023163"/>
    </source>
</evidence>
<comment type="subcellular location">
    <subcellularLocation>
        <location evidence="1">Nucleus</location>
    </subcellularLocation>
</comment>
<feature type="region of interest" description="Disordered" evidence="9">
    <location>
        <begin position="197"/>
        <end position="229"/>
    </location>
</feature>
<comment type="similarity">
    <text evidence="2">Belongs to the TAF4 family.</text>
</comment>
<dbReference type="OrthoDB" id="21060at2759"/>
<organism evidence="11 12">
    <name type="scientific">Massariosphaeria phaeospora</name>
    <dbReference type="NCBI Taxonomy" id="100035"/>
    <lineage>
        <taxon>Eukaryota</taxon>
        <taxon>Fungi</taxon>
        <taxon>Dikarya</taxon>
        <taxon>Ascomycota</taxon>
        <taxon>Pezizomycotina</taxon>
        <taxon>Dothideomycetes</taxon>
        <taxon>Pleosporomycetidae</taxon>
        <taxon>Pleosporales</taxon>
        <taxon>Pleosporales incertae sedis</taxon>
        <taxon>Massariosphaeria</taxon>
    </lineage>
</organism>
<evidence type="ECO:0000256" key="4">
    <source>
        <dbReference type="ARBA" id="ARBA00023015"/>
    </source>
</evidence>
<sequence>MAHPQYNQFGQQHMHAPPPVQTQNLNLNLNQNQNPGQRPFSPASYQHSPGAMSPTAGSILPASKRQRLSPNPPSPSPYHSPFSANQSPYPTSPYGTSPSGSQYLPIPPSPGMAQPSHSFHQPQAYQPPSSTDARPPQSSMPPPKVPYSKTQDNSELEKANPRDMDVNNISDVLTGSGIDLRAEEDHLLHFSGRSFNSQASASTLSPHGSFNQWGQAGGHGAFQGNGSLSQPVTMDQMEAEFLRKHEQAARVLNESAQQPLTDPFLFANVLRHRMTKRAFENGITVNVEGLFDKIPPIPQNVTATTRIGPDGEVIGSLQADSLLAQGAPFVDILSLVSLAAEERIRTVLEDGFALSQGRQHSSHGIVPPSLVDIAVADQGTQSVEAVPANISKTAWEAPPDSAISPMTVTAGKQPHNPARLPTPPAEAPPTPQPTVQLPNHIASSLKRKVAEDQKYEEARIVKRQKRLQGNSSGPNDTPTIAPLPLPEKITKKERDRLNKAGQTEDVLHRKANETASMALGGLGGKKKYSWMMGGGGGGGGGGASGASTPRANAAVSGASGANTPAQPQVDRALLARKRNYGGMLETTDSGQKIQLRDLVHVLEHDGKERKTLTTVLARLKNSERDANSKVNNTQKAAVQPAR</sequence>
<gene>
    <name evidence="11" type="ORF">BDV95DRAFT_508317</name>
</gene>
<evidence type="ECO:0000256" key="3">
    <source>
        <dbReference type="ARBA" id="ARBA00017306"/>
    </source>
</evidence>
<dbReference type="GO" id="GO:0006352">
    <property type="term" value="P:DNA-templated transcription initiation"/>
    <property type="evidence" value="ECO:0007669"/>
    <property type="project" value="InterPro"/>
</dbReference>
<feature type="region of interest" description="Disordered" evidence="9">
    <location>
        <begin position="537"/>
        <end position="565"/>
    </location>
</feature>
<feature type="compositionally biased region" description="Low complexity" evidence="9">
    <location>
        <begin position="545"/>
        <end position="562"/>
    </location>
</feature>
<feature type="region of interest" description="Disordered" evidence="9">
    <location>
        <begin position="465"/>
        <end position="484"/>
    </location>
</feature>
<evidence type="ECO:0000256" key="7">
    <source>
        <dbReference type="ARBA" id="ARBA00025346"/>
    </source>
</evidence>
<evidence type="ECO:0000259" key="10">
    <source>
        <dbReference type="Pfam" id="PF05236"/>
    </source>
</evidence>
<keyword evidence="5" id="KW-0804">Transcription</keyword>
<dbReference type="GO" id="GO:0003743">
    <property type="term" value="F:translation initiation factor activity"/>
    <property type="evidence" value="ECO:0007669"/>
    <property type="project" value="UniProtKB-KW"/>
</dbReference>
<dbReference type="InterPro" id="IPR007900">
    <property type="entry name" value="TAF4_C"/>
</dbReference>
<keyword evidence="12" id="KW-1185">Reference proteome</keyword>
<dbReference type="AlphaFoldDB" id="A0A7C8HZV5"/>
<dbReference type="Proteomes" id="UP000481861">
    <property type="component" value="Unassembled WGS sequence"/>
</dbReference>
<feature type="compositionally biased region" description="Polar residues" evidence="9">
    <location>
        <begin position="115"/>
        <end position="132"/>
    </location>
</feature>
<dbReference type="GO" id="GO:0005669">
    <property type="term" value="C:transcription factor TFIID complex"/>
    <property type="evidence" value="ECO:0007669"/>
    <property type="project" value="InterPro"/>
</dbReference>
<dbReference type="Pfam" id="PF05236">
    <property type="entry name" value="TAF4"/>
    <property type="match status" value="1"/>
</dbReference>
<feature type="compositionally biased region" description="Low complexity" evidence="9">
    <location>
        <begin position="23"/>
        <end position="34"/>
    </location>
</feature>
<evidence type="ECO:0000313" key="12">
    <source>
        <dbReference type="Proteomes" id="UP000481861"/>
    </source>
</evidence>
<proteinExistence type="inferred from homology"/>
<comment type="function">
    <text evidence="7">Functions as a component of the DNA-binding general transcription factor complex TFIID. Binding of TFIID to a promoter (with or without TATA element) is the initial step in pre-initiation complex (PIC) formation. TFIID plays a key role in the regulation of gene expression by RNA polymerase II through different activities such as transcription activator interaction, core promoter recognition and selectivity, TFIIA and TFIIB interaction, chromatin modification (histone acetylation by TAF1), facilitation of DNA opening and initiation of transcription.</text>
</comment>
<evidence type="ECO:0000256" key="1">
    <source>
        <dbReference type="ARBA" id="ARBA00004123"/>
    </source>
</evidence>
<keyword evidence="4" id="KW-0805">Transcription regulation</keyword>
<feature type="region of interest" description="Disordered" evidence="9">
    <location>
        <begin position="622"/>
        <end position="642"/>
    </location>
</feature>
<evidence type="ECO:0000256" key="6">
    <source>
        <dbReference type="ARBA" id="ARBA00023242"/>
    </source>
</evidence>
<feature type="compositionally biased region" description="Polar residues" evidence="9">
    <location>
        <begin position="467"/>
        <end position="478"/>
    </location>
</feature>
<protein>
    <recommendedName>
        <fullName evidence="3">Transcription initiation factor TFIID subunit 4</fullName>
    </recommendedName>
    <alternativeName>
        <fullName evidence="8">TBP-associated factor 4</fullName>
    </alternativeName>
</protein>
<name>A0A7C8HZV5_9PLEO</name>
<feature type="region of interest" description="Disordered" evidence="9">
    <location>
        <begin position="1"/>
        <end position="161"/>
    </location>
</feature>
<evidence type="ECO:0000313" key="11">
    <source>
        <dbReference type="EMBL" id="KAF2865006.1"/>
    </source>
</evidence>
<comment type="caution">
    <text evidence="11">The sequence shown here is derived from an EMBL/GenBank/DDBJ whole genome shotgun (WGS) entry which is preliminary data.</text>
</comment>
<keyword evidence="6" id="KW-0539">Nucleus</keyword>
<keyword evidence="11" id="KW-0648">Protein biosynthesis</keyword>
<feature type="region of interest" description="Disordered" evidence="9">
    <location>
        <begin position="410"/>
        <end position="433"/>
    </location>
</feature>
<evidence type="ECO:0000256" key="8">
    <source>
        <dbReference type="ARBA" id="ARBA00031747"/>
    </source>
</evidence>
<feature type="compositionally biased region" description="Polar residues" evidence="9">
    <location>
        <begin position="197"/>
        <end position="214"/>
    </location>
</feature>
<feature type="compositionally biased region" description="Low complexity" evidence="9">
    <location>
        <begin position="79"/>
        <end position="101"/>
    </location>
</feature>
<accession>A0A7C8HZV5</accession>
<evidence type="ECO:0000256" key="9">
    <source>
        <dbReference type="SAM" id="MobiDB-lite"/>
    </source>
</evidence>
<feature type="compositionally biased region" description="Polar residues" evidence="9">
    <location>
        <begin position="1"/>
        <end position="11"/>
    </location>
</feature>
<keyword evidence="11" id="KW-0396">Initiation factor</keyword>
<reference evidence="11 12" key="1">
    <citation type="submission" date="2020-01" db="EMBL/GenBank/DDBJ databases">
        <authorList>
            <consortium name="DOE Joint Genome Institute"/>
            <person name="Haridas S."/>
            <person name="Albert R."/>
            <person name="Binder M."/>
            <person name="Bloem J."/>
            <person name="Labutti K."/>
            <person name="Salamov A."/>
            <person name="Andreopoulos B."/>
            <person name="Baker S.E."/>
            <person name="Barry K."/>
            <person name="Bills G."/>
            <person name="Bluhm B.H."/>
            <person name="Cannon C."/>
            <person name="Castanera R."/>
            <person name="Culley D.E."/>
            <person name="Daum C."/>
            <person name="Ezra D."/>
            <person name="Gonzalez J.B."/>
            <person name="Henrissat B."/>
            <person name="Kuo A."/>
            <person name="Liang C."/>
            <person name="Lipzen A."/>
            <person name="Lutzoni F."/>
            <person name="Magnuson J."/>
            <person name="Mondo S."/>
            <person name="Nolan M."/>
            <person name="Ohm R."/>
            <person name="Pangilinan J."/>
            <person name="Park H.-J.H."/>
            <person name="Ramirez L."/>
            <person name="Alfaro M."/>
            <person name="Sun H."/>
            <person name="Tritt A."/>
            <person name="Yoshinaga Y."/>
            <person name="Zwiers L.-H.L."/>
            <person name="Turgeon B.G."/>
            <person name="Goodwin S.B."/>
            <person name="Spatafora J.W."/>
            <person name="Crous P.W."/>
            <person name="Grigoriev I.V."/>
        </authorList>
    </citation>
    <scope>NUCLEOTIDE SEQUENCE [LARGE SCALE GENOMIC DNA]</scope>
    <source>
        <strain evidence="11 12">CBS 611.86</strain>
    </source>
</reference>